<proteinExistence type="predicted"/>
<accession>A0ABZ0ZU69</accession>
<gene>
    <name evidence="3" type="ORF">SHK19_03750</name>
</gene>
<evidence type="ECO:0000259" key="2">
    <source>
        <dbReference type="Pfam" id="PF04167"/>
    </source>
</evidence>
<keyword evidence="1" id="KW-0378">Hydrolase</keyword>
<sequence>MTPDQPIRVVMSKWGDRPHWEYDARYLGVDEHGHWLGCPIGTFYSRPGMEFVSDFAGVVLVPVDGAAHLAAFNDAHAKAWIYVDMTTPPVWDGSVLRAVDLDLDVIKLRDGSVVLDDEDEFAEHRVSFGYPPDVVAMAERSAAEVLAAVRTGVAPYDGTADRWLSSLVE</sequence>
<evidence type="ECO:0000256" key="1">
    <source>
        <dbReference type="ARBA" id="ARBA00022801"/>
    </source>
</evidence>
<dbReference type="RefSeq" id="WP_322937902.1">
    <property type="nucleotide sequence ID" value="NZ_CP141059.1"/>
</dbReference>
<dbReference type="Pfam" id="PF04167">
    <property type="entry name" value="DUF402"/>
    <property type="match status" value="1"/>
</dbReference>
<evidence type="ECO:0000313" key="4">
    <source>
        <dbReference type="Proteomes" id="UP001327225"/>
    </source>
</evidence>
<dbReference type="PANTHER" id="PTHR39159">
    <property type="match status" value="1"/>
</dbReference>
<dbReference type="Proteomes" id="UP001327225">
    <property type="component" value="Chromosome"/>
</dbReference>
<feature type="domain" description="DUF402" evidence="2">
    <location>
        <begin position="71"/>
        <end position="151"/>
    </location>
</feature>
<keyword evidence="4" id="KW-1185">Reference proteome</keyword>
<dbReference type="InterPro" id="IPR035930">
    <property type="entry name" value="FomD-like_sf"/>
</dbReference>
<dbReference type="SUPFAM" id="SSF159234">
    <property type="entry name" value="FomD-like"/>
    <property type="match status" value="1"/>
</dbReference>
<reference evidence="4" key="1">
    <citation type="submission" date="2023-12" db="EMBL/GenBank/DDBJ databases">
        <title>Novel species in genus Nocardioides.</title>
        <authorList>
            <person name="Zhou H."/>
        </authorList>
    </citation>
    <scope>NUCLEOTIDE SEQUENCE [LARGE SCALE GENOMIC DNA]</scope>
    <source>
        <strain evidence="4">HM61</strain>
    </source>
</reference>
<dbReference type="PANTHER" id="PTHR39159:SF1">
    <property type="entry name" value="UPF0374 PROTEIN YGAC"/>
    <property type="match status" value="1"/>
</dbReference>
<dbReference type="EMBL" id="CP141059">
    <property type="protein sequence ID" value="WQQ27346.1"/>
    <property type="molecule type" value="Genomic_DNA"/>
</dbReference>
<name>A0ABZ0ZU69_9ACTN</name>
<dbReference type="InterPro" id="IPR050212">
    <property type="entry name" value="Ntdp-like"/>
</dbReference>
<dbReference type="Gene3D" id="2.40.380.10">
    <property type="entry name" value="FomD-like"/>
    <property type="match status" value="1"/>
</dbReference>
<protein>
    <submittedName>
        <fullName evidence="3">DUF402 domain-containing protein</fullName>
    </submittedName>
</protein>
<organism evidence="3 4">
    <name type="scientific">Nocardioides bizhenqiangii</name>
    <dbReference type="NCBI Taxonomy" id="3095076"/>
    <lineage>
        <taxon>Bacteria</taxon>
        <taxon>Bacillati</taxon>
        <taxon>Actinomycetota</taxon>
        <taxon>Actinomycetes</taxon>
        <taxon>Propionibacteriales</taxon>
        <taxon>Nocardioidaceae</taxon>
        <taxon>Nocardioides</taxon>
    </lineage>
</organism>
<dbReference type="InterPro" id="IPR007295">
    <property type="entry name" value="DUF402"/>
</dbReference>
<evidence type="ECO:0000313" key="3">
    <source>
        <dbReference type="EMBL" id="WQQ27346.1"/>
    </source>
</evidence>